<sequence length="107" mass="11539">MITTMINGKDAELIEDDEDRLGRTLGMFVAWHGAPHSYKPPGCVAHLTRLAAHGYALYVRSPLSLGCAVCGPCIRLPIGLAHGSCKLLMSRPISARLMCSQPLPARL</sequence>
<organism evidence="1 2">
    <name type="scientific">Theobroma cacao</name>
    <name type="common">Cacao</name>
    <name type="synonym">Cocoa</name>
    <dbReference type="NCBI Taxonomy" id="3641"/>
    <lineage>
        <taxon>Eukaryota</taxon>
        <taxon>Viridiplantae</taxon>
        <taxon>Streptophyta</taxon>
        <taxon>Embryophyta</taxon>
        <taxon>Tracheophyta</taxon>
        <taxon>Spermatophyta</taxon>
        <taxon>Magnoliopsida</taxon>
        <taxon>eudicotyledons</taxon>
        <taxon>Gunneridae</taxon>
        <taxon>Pentapetalae</taxon>
        <taxon>rosids</taxon>
        <taxon>malvids</taxon>
        <taxon>Malvales</taxon>
        <taxon>Malvaceae</taxon>
        <taxon>Byttnerioideae</taxon>
        <taxon>Theobroma</taxon>
    </lineage>
</organism>
<gene>
    <name evidence="1" type="ORF">TCM_005326</name>
</gene>
<dbReference type="HOGENOM" id="CLU_2203845_0_0_1"/>
<keyword evidence="2" id="KW-1185">Reference proteome</keyword>
<evidence type="ECO:0000313" key="1">
    <source>
        <dbReference type="EMBL" id="EOX95956.1"/>
    </source>
</evidence>
<name>A0A061DV52_THECC</name>
<dbReference type="EMBL" id="CM001879">
    <property type="protein sequence ID" value="EOX95956.1"/>
    <property type="molecule type" value="Genomic_DNA"/>
</dbReference>
<dbReference type="InParanoid" id="A0A061DV52"/>
<dbReference type="Proteomes" id="UP000026915">
    <property type="component" value="Chromosome 1"/>
</dbReference>
<dbReference type="AlphaFoldDB" id="A0A061DV52"/>
<reference evidence="1 2" key="1">
    <citation type="journal article" date="2013" name="Genome Biol.">
        <title>The genome sequence of the most widely cultivated cacao type and its use to identify candidate genes regulating pod color.</title>
        <authorList>
            <person name="Motamayor J.C."/>
            <person name="Mockaitis K."/>
            <person name="Schmutz J."/>
            <person name="Haiminen N."/>
            <person name="Iii D.L."/>
            <person name="Cornejo O."/>
            <person name="Findley S.D."/>
            <person name="Zheng P."/>
            <person name="Utro F."/>
            <person name="Royaert S."/>
            <person name="Saski C."/>
            <person name="Jenkins J."/>
            <person name="Podicheti R."/>
            <person name="Zhao M."/>
            <person name="Scheffler B.E."/>
            <person name="Stack J.C."/>
            <person name="Feltus F.A."/>
            <person name="Mustiga G.M."/>
            <person name="Amores F."/>
            <person name="Phillips W."/>
            <person name="Marelli J.P."/>
            <person name="May G.D."/>
            <person name="Shapiro H."/>
            <person name="Ma J."/>
            <person name="Bustamante C.D."/>
            <person name="Schnell R.J."/>
            <person name="Main D."/>
            <person name="Gilbert D."/>
            <person name="Parida L."/>
            <person name="Kuhn D.N."/>
        </authorList>
    </citation>
    <scope>NUCLEOTIDE SEQUENCE [LARGE SCALE GENOMIC DNA]</scope>
    <source>
        <strain evidence="2">cv. Matina 1-6</strain>
    </source>
</reference>
<dbReference type="Gramene" id="EOX95956">
    <property type="protein sequence ID" value="EOX95956"/>
    <property type="gene ID" value="TCM_005326"/>
</dbReference>
<protein>
    <submittedName>
        <fullName evidence="1">Uncharacterized protein</fullName>
    </submittedName>
</protein>
<proteinExistence type="predicted"/>
<evidence type="ECO:0000313" key="2">
    <source>
        <dbReference type="Proteomes" id="UP000026915"/>
    </source>
</evidence>
<accession>A0A061DV52</accession>